<sequence>MIVGDVRPDEVVIQPIGPGLRCTTQSVAAHSLYEHADPFCFTEASGVPDISKAAYEQIDETSVRIRGSKFRPAEQATIKLEGAELVGYQSIMVGGIRDPG</sequence>
<dbReference type="Proteomes" id="UP000247772">
    <property type="component" value="Unassembled WGS sequence"/>
</dbReference>
<name>A0A2V4TA48_9BURK</name>
<protein>
    <submittedName>
        <fullName evidence="2">Uncharacterized protein DUF1446</fullName>
    </submittedName>
</protein>
<feature type="domain" description="Acyclic terpene utilisation N-terminal" evidence="1">
    <location>
        <begin position="13"/>
        <end position="92"/>
    </location>
</feature>
<gene>
    <name evidence="2" type="ORF">C7410_119140</name>
</gene>
<dbReference type="RefSeq" id="WP_166658369.1">
    <property type="nucleotide sequence ID" value="NZ_QJSQ01000019.1"/>
</dbReference>
<accession>A0A2V4TA48</accession>
<reference evidence="2 3" key="1">
    <citation type="submission" date="2018-06" db="EMBL/GenBank/DDBJ databases">
        <title>Genomic Encyclopedia of Type Strains, Phase IV (KMG-V): Genome sequencing to study the core and pangenomes of soil and plant-associated prokaryotes.</title>
        <authorList>
            <person name="Whitman W."/>
        </authorList>
    </citation>
    <scope>NUCLEOTIDE SEQUENCE [LARGE SCALE GENOMIC DNA]</scope>
    <source>
        <strain evidence="2 3">SRCL-318</strain>
    </source>
</reference>
<evidence type="ECO:0000313" key="2">
    <source>
        <dbReference type="EMBL" id="PYE19698.1"/>
    </source>
</evidence>
<evidence type="ECO:0000313" key="3">
    <source>
        <dbReference type="Proteomes" id="UP000247772"/>
    </source>
</evidence>
<dbReference type="EMBL" id="QJSQ01000019">
    <property type="protein sequence ID" value="PYE19698.1"/>
    <property type="molecule type" value="Genomic_DNA"/>
</dbReference>
<dbReference type="InterPro" id="IPR010839">
    <property type="entry name" value="AtuA_N"/>
</dbReference>
<evidence type="ECO:0000259" key="1">
    <source>
        <dbReference type="Pfam" id="PF07287"/>
    </source>
</evidence>
<organism evidence="2 3">
    <name type="scientific">Paraburkholderia silvatlantica</name>
    <dbReference type="NCBI Taxonomy" id="321895"/>
    <lineage>
        <taxon>Bacteria</taxon>
        <taxon>Pseudomonadati</taxon>
        <taxon>Pseudomonadota</taxon>
        <taxon>Betaproteobacteria</taxon>
        <taxon>Burkholderiales</taxon>
        <taxon>Burkholderiaceae</taxon>
        <taxon>Paraburkholderia</taxon>
    </lineage>
</organism>
<comment type="caution">
    <text evidence="2">The sequence shown here is derived from an EMBL/GenBank/DDBJ whole genome shotgun (WGS) entry which is preliminary data.</text>
</comment>
<dbReference type="AlphaFoldDB" id="A0A2V4TA48"/>
<dbReference type="Pfam" id="PF07287">
    <property type="entry name" value="AtuA"/>
    <property type="match status" value="1"/>
</dbReference>
<proteinExistence type="predicted"/>